<organism evidence="9 10">
    <name type="scientific">Amborella trichopoda</name>
    <dbReference type="NCBI Taxonomy" id="13333"/>
    <lineage>
        <taxon>Eukaryota</taxon>
        <taxon>Viridiplantae</taxon>
        <taxon>Streptophyta</taxon>
        <taxon>Embryophyta</taxon>
        <taxon>Tracheophyta</taxon>
        <taxon>Spermatophyta</taxon>
        <taxon>Magnoliopsida</taxon>
        <taxon>Amborellales</taxon>
        <taxon>Amborellaceae</taxon>
        <taxon>Amborella</taxon>
    </lineage>
</organism>
<feature type="compositionally biased region" description="Basic residues" evidence="6">
    <location>
        <begin position="1"/>
        <end position="13"/>
    </location>
</feature>
<dbReference type="PROSITE" id="PS00972">
    <property type="entry name" value="USP_1"/>
    <property type="match status" value="1"/>
</dbReference>
<dbReference type="GO" id="GO:0005634">
    <property type="term" value="C:nucleus"/>
    <property type="evidence" value="ECO:0000318"/>
    <property type="project" value="GO_Central"/>
</dbReference>
<evidence type="ECO:0000256" key="5">
    <source>
        <dbReference type="PROSITE-ProRule" id="PRU00502"/>
    </source>
</evidence>
<name>W1PVV9_AMBTC</name>
<evidence type="ECO:0000259" key="8">
    <source>
        <dbReference type="PROSITE" id="PS50271"/>
    </source>
</evidence>
<dbReference type="PANTHER" id="PTHR24006">
    <property type="entry name" value="UBIQUITIN CARBOXYL-TERMINAL HYDROLASE"/>
    <property type="match status" value="1"/>
</dbReference>
<dbReference type="GO" id="GO:0008270">
    <property type="term" value="F:zinc ion binding"/>
    <property type="evidence" value="ECO:0007669"/>
    <property type="project" value="UniProtKB-KW"/>
</dbReference>
<dbReference type="Proteomes" id="UP000017836">
    <property type="component" value="Unassembled WGS sequence"/>
</dbReference>
<dbReference type="OMA" id="MAAGHYV"/>
<feature type="compositionally biased region" description="Basic and acidic residues" evidence="6">
    <location>
        <begin position="595"/>
        <end position="610"/>
    </location>
</feature>
<dbReference type="GO" id="GO:0005829">
    <property type="term" value="C:cytosol"/>
    <property type="evidence" value="ECO:0000318"/>
    <property type="project" value="GO_Central"/>
</dbReference>
<dbReference type="STRING" id="13333.W1PVV9"/>
<keyword evidence="4" id="KW-0862">Zinc</keyword>
<proteinExistence type="inferred from homology"/>
<feature type="compositionally biased region" description="Low complexity" evidence="6">
    <location>
        <begin position="490"/>
        <end position="500"/>
    </location>
</feature>
<dbReference type="PANTHER" id="PTHR24006:SF781">
    <property type="entry name" value="LD34905P"/>
    <property type="match status" value="1"/>
</dbReference>
<dbReference type="SUPFAM" id="SSF54001">
    <property type="entry name" value="Cysteine proteinases"/>
    <property type="match status" value="1"/>
</dbReference>
<dbReference type="InterPro" id="IPR038765">
    <property type="entry name" value="Papain-like_cys_pep_sf"/>
</dbReference>
<dbReference type="GO" id="GO:0004843">
    <property type="term" value="F:cysteine-type deubiquitinase activity"/>
    <property type="evidence" value="ECO:0000318"/>
    <property type="project" value="GO_Central"/>
</dbReference>
<keyword evidence="10" id="KW-1185">Reference proteome</keyword>
<comment type="similarity">
    <text evidence="1">Belongs to the peptidase C19 family.</text>
</comment>
<dbReference type="InterPro" id="IPR028889">
    <property type="entry name" value="USP"/>
</dbReference>
<dbReference type="GO" id="GO:0031647">
    <property type="term" value="P:regulation of protein stability"/>
    <property type="evidence" value="ECO:0000318"/>
    <property type="project" value="GO_Central"/>
</dbReference>
<dbReference type="PROSITE" id="PS50271">
    <property type="entry name" value="ZF_UBP"/>
    <property type="match status" value="1"/>
</dbReference>
<keyword evidence="2" id="KW-0479">Metal-binding</keyword>
<dbReference type="HOGENOM" id="CLU_005952_1_0_1"/>
<dbReference type="InterPro" id="IPR013083">
    <property type="entry name" value="Znf_RING/FYVE/PHD"/>
</dbReference>
<dbReference type="SMART" id="SM00290">
    <property type="entry name" value="ZnF_UBP"/>
    <property type="match status" value="1"/>
</dbReference>
<feature type="domain" description="USP" evidence="7">
    <location>
        <begin position="258"/>
        <end position="1046"/>
    </location>
</feature>
<accession>W1PVV9</accession>
<dbReference type="eggNOG" id="KOG1873">
    <property type="taxonomic scope" value="Eukaryota"/>
</dbReference>
<dbReference type="InterPro" id="IPR001394">
    <property type="entry name" value="Peptidase_C19_UCH"/>
</dbReference>
<keyword evidence="3 5" id="KW-0863">Zinc-finger</keyword>
<dbReference type="Pfam" id="PF00443">
    <property type="entry name" value="UCH"/>
    <property type="match status" value="1"/>
</dbReference>
<evidence type="ECO:0000259" key="7">
    <source>
        <dbReference type="PROSITE" id="PS50235"/>
    </source>
</evidence>
<dbReference type="InterPro" id="IPR050164">
    <property type="entry name" value="Peptidase_C19"/>
</dbReference>
<evidence type="ECO:0000313" key="10">
    <source>
        <dbReference type="Proteomes" id="UP000017836"/>
    </source>
</evidence>
<feature type="region of interest" description="Disordered" evidence="6">
    <location>
        <begin position="559"/>
        <end position="636"/>
    </location>
</feature>
<evidence type="ECO:0000256" key="1">
    <source>
        <dbReference type="ARBA" id="ARBA00009085"/>
    </source>
</evidence>
<gene>
    <name evidence="9" type="ORF">AMTR_s00020p00108940</name>
</gene>
<dbReference type="InterPro" id="IPR018200">
    <property type="entry name" value="USP_CS"/>
</dbReference>
<dbReference type="OrthoDB" id="2020758at2759"/>
<evidence type="ECO:0000256" key="3">
    <source>
        <dbReference type="ARBA" id="ARBA00022771"/>
    </source>
</evidence>
<feature type="compositionally biased region" description="Basic and acidic residues" evidence="6">
    <location>
        <begin position="458"/>
        <end position="471"/>
    </location>
</feature>
<sequence>MGKKLKKRTRHGSGHKDNRPSAVSPLMENHVNQKSKLVEENTHVSSSKLVEENTQVSSGNLCRHANKAVNFSALSSKNRRLGVIRCEDCSKDSERKERKGKGKQGRNKGLYGENSDSNSVWVCLACGHMACGGETTDFKPHHHAFMHWKYLRHPYALQRENPFLCWCFNCNRLITVDISGEREILGDDKERDEDKGNSSDLLKALKLINDMKPKGSRLDVEDVWFGNNVGAATQLESSNSALLDTRKECDIRSGYVVKGLQNLGNTCFFNSVLQNLLALGSLRDHFLNMNHFNGGPLSSALKKLFCETCFDPSEKGGPKESKNWGQTHGILNPKSLFGNICSKAPQFRGYQQQDSHELLRCLLDALSTEDLVSKKSAAKSNSGEDEENGPLNVDVSFVDGIFGGRLSSTLCCSECGRSSTVYEPFLDLSLPVPAKKPTKKAPIARPKKLALGRPGKASLKESRKGRRDQEKGNSFIGPIWNPSAGIGLSSECSEGSSVPSNPVVKEEETVAPEESVRWLDYIEDPKEDSSCVNAPEESFCWLDYIKDPKDGSSCLDASESKPKCSFSHCDGDTTKRNPETGLVVDNRDTSSYSAEPKHEDPKDSSLEKSETNSCLPNGEPKIGCDSSGDDNEFIDDGEPLVIGDSEVLLLPYKEMDSTEEGILSDPQEPDTLLNGYGLNGDSSSVVLGCEKGADEFDGLGDLFNEPEIVSDPKKEPGSGGNNMQFIDEFVTQDLSETEFNQEEVDNTDAPVSVEICLADFTKPELLTGVHGFNCEGCSKALNHNNNRETKVLEDQVNGANGSESMESEASLDALETQKSRLINGSKGSLPFEPEESSINRRLPADVSDCSSNLDKRGCNESFCAQNCDDLCSSGCDSASSRGSDGCNLAEKSKREKYMLSGRTKNAEKRKDGQMECFKRDGTKRFLISKAPPVLTIHLKRFSQDARGRLSKLNGHVNFREMLELRPYMDRRCPDKDSSLYSLVGVVEHSGSMRGGHYVAYVRGPHSRDPQGLGEYSWFYASDVNVSRVSLTEVLKSEAYILFYEKCIKK</sequence>
<protein>
    <submittedName>
        <fullName evidence="9">Uncharacterized protein</fullName>
    </submittedName>
</protein>
<evidence type="ECO:0000256" key="2">
    <source>
        <dbReference type="ARBA" id="ARBA00022723"/>
    </source>
</evidence>
<feature type="compositionally biased region" description="Acidic residues" evidence="6">
    <location>
        <begin position="627"/>
        <end position="636"/>
    </location>
</feature>
<dbReference type="GO" id="GO:0016579">
    <property type="term" value="P:protein deubiquitination"/>
    <property type="evidence" value="ECO:0007669"/>
    <property type="project" value="InterPro"/>
</dbReference>
<feature type="region of interest" description="Disordered" evidence="6">
    <location>
        <begin position="490"/>
        <end position="509"/>
    </location>
</feature>
<dbReference type="PROSITE" id="PS50235">
    <property type="entry name" value="USP_3"/>
    <property type="match status" value="1"/>
</dbReference>
<evidence type="ECO:0000256" key="4">
    <source>
        <dbReference type="ARBA" id="ARBA00022833"/>
    </source>
</evidence>
<dbReference type="PROSITE" id="PS00973">
    <property type="entry name" value="USP_2"/>
    <property type="match status" value="1"/>
</dbReference>
<feature type="region of interest" description="Disordered" evidence="6">
    <location>
        <begin position="436"/>
        <end position="479"/>
    </location>
</feature>
<reference evidence="10" key="1">
    <citation type="journal article" date="2013" name="Science">
        <title>The Amborella genome and the evolution of flowering plants.</title>
        <authorList>
            <consortium name="Amborella Genome Project"/>
        </authorList>
    </citation>
    <scope>NUCLEOTIDE SEQUENCE [LARGE SCALE GENOMIC DNA]</scope>
</reference>
<feature type="region of interest" description="Disordered" evidence="6">
    <location>
        <begin position="1"/>
        <end position="27"/>
    </location>
</feature>
<dbReference type="Gramene" id="ERN11851">
    <property type="protein sequence ID" value="ERN11851"/>
    <property type="gene ID" value="AMTR_s00020p00108940"/>
</dbReference>
<dbReference type="EMBL" id="KI392664">
    <property type="protein sequence ID" value="ERN11851.1"/>
    <property type="molecule type" value="Genomic_DNA"/>
</dbReference>
<feature type="domain" description="UBP-type" evidence="8">
    <location>
        <begin position="60"/>
        <end position="195"/>
    </location>
</feature>
<evidence type="ECO:0000256" key="6">
    <source>
        <dbReference type="SAM" id="MobiDB-lite"/>
    </source>
</evidence>
<dbReference type="Gene3D" id="3.30.40.10">
    <property type="entry name" value="Zinc/RING finger domain, C3HC4 (zinc finger)"/>
    <property type="match status" value="1"/>
</dbReference>
<evidence type="ECO:0000313" key="9">
    <source>
        <dbReference type="EMBL" id="ERN11851.1"/>
    </source>
</evidence>
<dbReference type="SUPFAM" id="SSF57850">
    <property type="entry name" value="RING/U-box"/>
    <property type="match status" value="1"/>
</dbReference>
<dbReference type="InterPro" id="IPR001607">
    <property type="entry name" value="Znf_UBP"/>
</dbReference>
<dbReference type="Gene3D" id="3.90.70.10">
    <property type="entry name" value="Cysteine proteinases"/>
    <property type="match status" value="2"/>
</dbReference>
<feature type="compositionally biased region" description="Basic and acidic residues" evidence="6">
    <location>
        <begin position="569"/>
        <end position="578"/>
    </location>
</feature>
<dbReference type="AlphaFoldDB" id="W1PVV9"/>
<dbReference type="Pfam" id="PF02148">
    <property type="entry name" value="zf-UBP"/>
    <property type="match status" value="1"/>
</dbReference>